<dbReference type="GO" id="GO:0046052">
    <property type="term" value="P:UTP catabolic process"/>
    <property type="evidence" value="ECO:0007669"/>
    <property type="project" value="TreeGrafter"/>
</dbReference>
<dbReference type="RefSeq" id="WP_141608246.1">
    <property type="nucleotide sequence ID" value="NZ_VIGC02000001.1"/>
</dbReference>
<dbReference type="InterPro" id="IPR011551">
    <property type="entry name" value="NTP_PyrPHydrolase_MazG"/>
</dbReference>
<dbReference type="InterPro" id="IPR004518">
    <property type="entry name" value="MazG-like_dom"/>
</dbReference>
<dbReference type="GO" id="GO:0006203">
    <property type="term" value="P:dGTP catabolic process"/>
    <property type="evidence" value="ECO:0007669"/>
    <property type="project" value="TreeGrafter"/>
</dbReference>
<dbReference type="CDD" id="cd11723">
    <property type="entry name" value="YabN_N_like"/>
    <property type="match status" value="1"/>
</dbReference>
<keyword evidence="4" id="KW-1185">Reference proteome</keyword>
<dbReference type="SUPFAM" id="SSF53790">
    <property type="entry name" value="Tetrapyrrole methylase"/>
    <property type="match status" value="1"/>
</dbReference>
<dbReference type="GO" id="GO:0046061">
    <property type="term" value="P:dATP catabolic process"/>
    <property type="evidence" value="ECO:0007669"/>
    <property type="project" value="TreeGrafter"/>
</dbReference>
<name>A0A540VPE6_9CHLR</name>
<dbReference type="SUPFAM" id="SSF101386">
    <property type="entry name" value="all-alpha NTP pyrophosphatases"/>
    <property type="match status" value="1"/>
</dbReference>
<dbReference type="GO" id="GO:0046081">
    <property type="term" value="P:dUTP catabolic process"/>
    <property type="evidence" value="ECO:0007669"/>
    <property type="project" value="TreeGrafter"/>
</dbReference>
<dbReference type="AlphaFoldDB" id="A0A540VPE6"/>
<reference evidence="3 4" key="1">
    <citation type="submission" date="2019-06" db="EMBL/GenBank/DDBJ databases">
        <title>Genome sequence of Litorilinea aerophila BAA-2444.</title>
        <authorList>
            <person name="Maclea K.S."/>
            <person name="Maurais E.G."/>
            <person name="Iannazzi L.C."/>
        </authorList>
    </citation>
    <scope>NUCLEOTIDE SEQUENCE [LARGE SCALE GENOMIC DNA]</scope>
    <source>
        <strain evidence="3 4">ATCC BAA-2444</strain>
    </source>
</reference>
<dbReference type="Pfam" id="PF00590">
    <property type="entry name" value="TP_methylase"/>
    <property type="match status" value="1"/>
</dbReference>
<dbReference type="GO" id="GO:0047429">
    <property type="term" value="F:nucleoside triphosphate diphosphatase activity"/>
    <property type="evidence" value="ECO:0007669"/>
    <property type="project" value="TreeGrafter"/>
</dbReference>
<dbReference type="InterPro" id="IPR014777">
    <property type="entry name" value="4pyrrole_Mease_sub1"/>
</dbReference>
<evidence type="ECO:0000313" key="3">
    <source>
        <dbReference type="EMBL" id="TQE98033.1"/>
    </source>
</evidence>
<dbReference type="CDD" id="cd11528">
    <property type="entry name" value="NTP-PPase_MazG_Nterm"/>
    <property type="match status" value="1"/>
</dbReference>
<gene>
    <name evidence="3" type="ORF">FKZ61_01245</name>
</gene>
<proteinExistence type="predicted"/>
<dbReference type="PANTHER" id="PTHR30522">
    <property type="entry name" value="NUCLEOSIDE TRIPHOSPHATE PYROPHOSPHOHYDROLASE"/>
    <property type="match status" value="1"/>
</dbReference>
<evidence type="ECO:0000259" key="2">
    <source>
        <dbReference type="Pfam" id="PF03819"/>
    </source>
</evidence>
<feature type="domain" description="NTP pyrophosphohydrolase MazG-like" evidence="2">
    <location>
        <begin position="269"/>
        <end position="347"/>
    </location>
</feature>
<feature type="domain" description="Tetrapyrrole methylase" evidence="1">
    <location>
        <begin position="21"/>
        <end position="225"/>
    </location>
</feature>
<dbReference type="Proteomes" id="UP000317371">
    <property type="component" value="Unassembled WGS sequence"/>
</dbReference>
<dbReference type="InterPro" id="IPR035996">
    <property type="entry name" value="4pyrrol_Methylase_sf"/>
</dbReference>
<evidence type="ECO:0000313" key="4">
    <source>
        <dbReference type="Proteomes" id="UP000317371"/>
    </source>
</evidence>
<dbReference type="InterPro" id="IPR000878">
    <property type="entry name" value="4pyrrol_Mease"/>
</dbReference>
<evidence type="ECO:0000259" key="1">
    <source>
        <dbReference type="Pfam" id="PF00590"/>
    </source>
</evidence>
<dbReference type="GO" id="GO:0046076">
    <property type="term" value="P:dTTP catabolic process"/>
    <property type="evidence" value="ECO:0007669"/>
    <property type="project" value="TreeGrafter"/>
</dbReference>
<dbReference type="EMBL" id="VIGC01000001">
    <property type="protein sequence ID" value="TQE98033.1"/>
    <property type="molecule type" value="Genomic_DNA"/>
</dbReference>
<dbReference type="OrthoDB" id="9808939at2"/>
<dbReference type="InParanoid" id="A0A540VPE6"/>
<dbReference type="PANTHER" id="PTHR30522:SF0">
    <property type="entry name" value="NUCLEOSIDE TRIPHOSPHATE PYROPHOSPHOHYDROLASE"/>
    <property type="match status" value="1"/>
</dbReference>
<protein>
    <submittedName>
        <fullName evidence="3">MazG family protein</fullName>
    </submittedName>
</protein>
<dbReference type="Pfam" id="PF03819">
    <property type="entry name" value="MazG"/>
    <property type="match status" value="1"/>
</dbReference>
<dbReference type="InterPro" id="IPR035013">
    <property type="entry name" value="YabN_N"/>
</dbReference>
<dbReference type="Gene3D" id="3.40.1010.10">
    <property type="entry name" value="Cobalt-precorrin-4 Transmethylase, Domain 1"/>
    <property type="match status" value="1"/>
</dbReference>
<accession>A0A540VPE6</accession>
<dbReference type="NCBIfam" id="TIGR00444">
    <property type="entry name" value="mazG"/>
    <property type="match status" value="1"/>
</dbReference>
<dbReference type="InterPro" id="IPR048015">
    <property type="entry name" value="NTP-PPase_MazG-like_N"/>
</dbReference>
<organism evidence="3 4">
    <name type="scientific">Litorilinea aerophila</name>
    <dbReference type="NCBI Taxonomy" id="1204385"/>
    <lineage>
        <taxon>Bacteria</taxon>
        <taxon>Bacillati</taxon>
        <taxon>Chloroflexota</taxon>
        <taxon>Caldilineae</taxon>
        <taxon>Caldilineales</taxon>
        <taxon>Caldilineaceae</taxon>
        <taxon>Litorilinea</taxon>
    </lineage>
</organism>
<comment type="caution">
    <text evidence="3">The sequence shown here is derived from an EMBL/GenBank/DDBJ whole genome shotgun (WGS) entry which is preliminary data.</text>
</comment>
<sequence length="469" mass="51072">MPSPFTSPTGPALPEFTQAEITILGLGPGDPGGLTLAGWQALQQAARILLRTRQHPCVDFLAAHFSLESCDDLYETHEDFADIYSAIVERVLSAARPGERVVYAVPGHPWVGEATTPRILAAAQEQGRSVQVLGAESFVVPSLAAVGVDIMDGGQVVDAMILARQHHPQVEVGLPLLVGQIYARWLASDVKLTLMNAYPDDHPVTLIYRAGTREQRTATMPLHALDQHEDFDHLTSLYLPPLHHGSFTALQEIVAHLRAPEGCPWDQEQTLESLRQDLLGECAEVLEAIDMEAAGEENGAHIAEELGDVLLVATMMVQIATEEGRFKMADVIRPLLEKLIRRHPHVFGDTVLGDAGVDAVDQVLTNWEQIKAAERAARGEIRSGPLDGIPAHLPALEKARKLQSRAERAGLLAPDTVASEVAALFSPNPDAQAVGERLWALVAFARQHGINPEDALRTYLVQFRQRHGS</sequence>
<dbReference type="FunCoup" id="A0A540VPE6">
    <property type="interactions" value="117"/>
</dbReference>
<dbReference type="GO" id="GO:0008168">
    <property type="term" value="F:methyltransferase activity"/>
    <property type="evidence" value="ECO:0007669"/>
    <property type="project" value="InterPro"/>
</dbReference>
<dbReference type="Gene3D" id="1.10.287.1080">
    <property type="entry name" value="MazG-like"/>
    <property type="match status" value="2"/>
</dbReference>
<dbReference type="GO" id="GO:0046047">
    <property type="term" value="P:TTP catabolic process"/>
    <property type="evidence" value="ECO:0007669"/>
    <property type="project" value="TreeGrafter"/>
</dbReference>